<feature type="compositionally biased region" description="Low complexity" evidence="6">
    <location>
        <begin position="99"/>
        <end position="108"/>
    </location>
</feature>
<evidence type="ECO:0000256" key="2">
    <source>
        <dbReference type="ARBA" id="ARBA00009639"/>
    </source>
</evidence>
<feature type="compositionally biased region" description="Polar residues" evidence="6">
    <location>
        <begin position="403"/>
        <end position="412"/>
    </location>
</feature>
<protein>
    <recommendedName>
        <fullName evidence="7">EDC4-like protein pdc1 beta-propeller domain-containing protein</fullName>
    </recommendedName>
</protein>
<feature type="region of interest" description="Disordered" evidence="6">
    <location>
        <begin position="372"/>
        <end position="422"/>
    </location>
</feature>
<feature type="region of interest" description="Disordered" evidence="6">
    <location>
        <begin position="910"/>
        <end position="1011"/>
    </location>
</feature>
<dbReference type="InterPro" id="IPR036322">
    <property type="entry name" value="WD40_repeat_dom_sf"/>
</dbReference>
<keyword evidence="3" id="KW-0963">Cytoplasm</keyword>
<evidence type="ECO:0000256" key="4">
    <source>
        <dbReference type="ARBA" id="ARBA00022574"/>
    </source>
</evidence>
<accession>A0A9Q8LAE7</accession>
<comment type="subcellular location">
    <subcellularLocation>
        <location evidence="1">Cytoplasm</location>
        <location evidence="1">P-body</location>
    </subcellularLocation>
</comment>
<keyword evidence="5" id="KW-0677">Repeat</keyword>
<dbReference type="Gene3D" id="2.130.10.10">
    <property type="entry name" value="YVTN repeat-like/Quinoprotein amine dehydrogenase"/>
    <property type="match status" value="1"/>
</dbReference>
<name>A0A9Q8LAE7_PASFU</name>
<dbReference type="GO" id="GO:0000932">
    <property type="term" value="C:P-body"/>
    <property type="evidence" value="ECO:0007669"/>
    <property type="project" value="UniProtKB-SubCell"/>
</dbReference>
<dbReference type="PANTHER" id="PTHR15598:SF5">
    <property type="entry name" value="ENHANCER OF MRNA-DECAPPING PROTEIN 4"/>
    <property type="match status" value="1"/>
</dbReference>
<dbReference type="Proteomes" id="UP000756132">
    <property type="component" value="Chromosome 2"/>
</dbReference>
<evidence type="ECO:0000313" key="9">
    <source>
        <dbReference type="Proteomes" id="UP000756132"/>
    </source>
</evidence>
<feature type="region of interest" description="Disordered" evidence="6">
    <location>
        <begin position="227"/>
        <end position="349"/>
    </location>
</feature>
<dbReference type="GeneID" id="71982524"/>
<proteinExistence type="inferred from homology"/>
<evidence type="ECO:0000313" key="8">
    <source>
        <dbReference type="EMBL" id="UJO13644.1"/>
    </source>
</evidence>
<feature type="region of interest" description="Disordered" evidence="6">
    <location>
        <begin position="1250"/>
        <end position="1276"/>
    </location>
</feature>
<organism evidence="8 9">
    <name type="scientific">Passalora fulva</name>
    <name type="common">Tomato leaf mold</name>
    <name type="synonym">Cladosporium fulvum</name>
    <dbReference type="NCBI Taxonomy" id="5499"/>
    <lineage>
        <taxon>Eukaryota</taxon>
        <taxon>Fungi</taxon>
        <taxon>Dikarya</taxon>
        <taxon>Ascomycota</taxon>
        <taxon>Pezizomycotina</taxon>
        <taxon>Dothideomycetes</taxon>
        <taxon>Dothideomycetidae</taxon>
        <taxon>Mycosphaerellales</taxon>
        <taxon>Mycosphaerellaceae</taxon>
        <taxon>Fulvia</taxon>
    </lineage>
</organism>
<comment type="similarity">
    <text evidence="2">Belongs to the WD repeat EDC4 family.</text>
</comment>
<keyword evidence="4" id="KW-0853">WD repeat</keyword>
<feature type="region of interest" description="Disordered" evidence="6">
    <location>
        <begin position="99"/>
        <end position="181"/>
    </location>
</feature>
<feature type="compositionally biased region" description="Pro residues" evidence="6">
    <location>
        <begin position="974"/>
        <end position="991"/>
    </location>
</feature>
<dbReference type="KEGG" id="ffu:CLAFUR5_02646"/>
<feature type="compositionally biased region" description="Polar residues" evidence="6">
    <location>
        <begin position="917"/>
        <end position="935"/>
    </location>
</feature>
<dbReference type="PANTHER" id="PTHR15598">
    <property type="entry name" value="ENHANCER OF MRNA-DECAPPING PROTEIN 4"/>
    <property type="match status" value="1"/>
</dbReference>
<feature type="compositionally biased region" description="Basic and acidic residues" evidence="6">
    <location>
        <begin position="305"/>
        <end position="315"/>
    </location>
</feature>
<dbReference type="OrthoDB" id="21128at2759"/>
<feature type="compositionally biased region" description="Polar residues" evidence="6">
    <location>
        <begin position="227"/>
        <end position="245"/>
    </location>
</feature>
<feature type="compositionally biased region" description="Basic and acidic residues" evidence="6">
    <location>
        <begin position="392"/>
        <end position="402"/>
    </location>
</feature>
<dbReference type="InterPro" id="IPR045152">
    <property type="entry name" value="EDC4-like"/>
</dbReference>
<feature type="compositionally biased region" description="Basic and acidic residues" evidence="6">
    <location>
        <begin position="1250"/>
        <end position="1259"/>
    </location>
</feature>
<dbReference type="EMBL" id="CP090164">
    <property type="protein sequence ID" value="UJO13644.1"/>
    <property type="molecule type" value="Genomic_DNA"/>
</dbReference>
<dbReference type="Pfam" id="PF24106">
    <property type="entry name" value="Beta-prop_EDC4L"/>
    <property type="match status" value="1"/>
</dbReference>
<keyword evidence="9" id="KW-1185">Reference proteome</keyword>
<dbReference type="InterPro" id="IPR055393">
    <property type="entry name" value="Beta-prop_EDC4L"/>
</dbReference>
<feature type="region of interest" description="Disordered" evidence="6">
    <location>
        <begin position="12"/>
        <end position="85"/>
    </location>
</feature>
<evidence type="ECO:0000256" key="6">
    <source>
        <dbReference type="SAM" id="MobiDB-lite"/>
    </source>
</evidence>
<feature type="region of interest" description="Disordered" evidence="6">
    <location>
        <begin position="1195"/>
        <end position="1216"/>
    </location>
</feature>
<evidence type="ECO:0000256" key="1">
    <source>
        <dbReference type="ARBA" id="ARBA00004201"/>
    </source>
</evidence>
<reference evidence="8" key="2">
    <citation type="journal article" date="2022" name="Microb. Genom.">
        <title>A chromosome-scale genome assembly of the tomato pathogen Cladosporium fulvum reveals a compartmentalized genome architecture and the presence of a dispensable chromosome.</title>
        <authorList>
            <person name="Zaccaron A.Z."/>
            <person name="Chen L.H."/>
            <person name="Samaras A."/>
            <person name="Stergiopoulos I."/>
        </authorList>
    </citation>
    <scope>NUCLEOTIDE SEQUENCE</scope>
    <source>
        <strain evidence="8">Race5_Kim</strain>
    </source>
</reference>
<evidence type="ECO:0000259" key="7">
    <source>
        <dbReference type="Pfam" id="PF24106"/>
    </source>
</evidence>
<dbReference type="InterPro" id="IPR044938">
    <property type="entry name" value="EDC4_C_sf"/>
</dbReference>
<gene>
    <name evidence="8" type="ORF">CLAFUR5_02646</name>
</gene>
<dbReference type="GO" id="GO:0031087">
    <property type="term" value="P:deadenylation-independent decapping of nuclear-transcribed mRNA"/>
    <property type="evidence" value="ECO:0007669"/>
    <property type="project" value="InterPro"/>
</dbReference>
<feature type="compositionally biased region" description="Low complexity" evidence="6">
    <location>
        <begin position="250"/>
        <end position="264"/>
    </location>
</feature>
<reference evidence="8" key="1">
    <citation type="submission" date="2021-12" db="EMBL/GenBank/DDBJ databases">
        <authorList>
            <person name="Zaccaron A."/>
            <person name="Stergiopoulos I."/>
        </authorList>
    </citation>
    <scope>NUCLEOTIDE SEQUENCE</scope>
    <source>
        <strain evidence="8">Race5_Kim</strain>
    </source>
</reference>
<sequence length="1415" mass="154161">MADLAELFARVKAQSADGQQQQQAQPSLWAAQQQQQQYQQPNISSPIFSPPVQTPNPRQSSDILSPAQPASSAGTPGHGQAPDLNRTNNLLNLLKFNGQSGQQQGQAGPMADLQNVGGNRPTSMNAVPSVASRSSSYHGHQRPLSAADLVSSLQRHTSVQQPSPLAAGGAERPEAQRTASGSPQDFLLNLLKKPNSQAAAAAPINELAPAEVKQESDIEALTQNMAQTTVESPSQPRSQRGSTPVRQFGSPAAASSPFEAPQPSKASMFNYRNPFDELHSSSPLNRDRTPQPEQQVQAVHAVQPKKIEILKHNRDTSSNNNGDSAAPASKSRKLESEGTASAAAADKPLQSVSEALEGVGEQVDKQVEQALAQAGKKVTSRKAVPTAGDATNDEHEVKKENPTSDGVDSSWESAEDDRQESSVEVYNFPMKPFVSLQIKAAKPARSVRQDNFMVIAQLKKEFDQIDRCLVTASQTHIVYAQVATKKDNGGFRIIRQDTGDHKQVFRSSGERIFHVQLCSSPTSGSDVENVLGTGVNGSVFWTTLGKTRGDLFADDDVEGQGFVLPPVHTAEENTSGSPVKTRAKMSSRHPDYFAVARGKQIYIVSPDAAKDQVYASKDRKVDSEKFFNDHCPKINTGKAGKDFCFSEDDSVIVSLDKNGRFKFWDIRDLTARATSTTEDKRGGIELKEPLWTMNAAASGSKPDEKPSVSSIMFLDKERPVAKGAALRYMIIGFKQNHILQLWDLGLGKAVQEIRFPHEKDSDGICSISYHPKTGIVAVGHPTRNSVYFVHLSAPKYNIPSMEQAKYISMLSRNDPGLPKPESTAIMSGLREFSFARVGQLRSVDMLRTPVENASERGTAEETLFELYTMHSKGVVGISIKREDLGWDAQSKVINGKDGLKEGAIEVLELQQPHKLPVSTTQSSNGDNTPKSTSKPASVKKEPQPQPTSSKSEIKKERVHSPAPPPNGLPRMASPEPPNRPLPQVPANPPLVTPESYSQTAQRAKSPAKPPIEDAAEAAKTMIVSPRGSQPSLAAAANADPAELQSMLDRQFGSLYQRIESDKRVIDAASSAKQDALLRLVESALTENVDRSLTNIIATRIEQDVIPALTDVTSKVVDRKIAESLPQQLNTSVAAAMKSTLSGTLQKALQDKDVHRTICDITANAVATKVQQQVSTMLAQHLPNMATQASQKMISDLEKRMAQQQVSAEKQRQQDNAKIEELSSIVRSLSTTMQNMATSQSAFQEQILKMQRENKSDAQSHKSSPSADVPDPQKEAEDAEIADMTQKLIDGKYEEATIQWISSDRQAEIFDKLFVRVNPSYLQSVPPLVMLTVSAAITSSFDTLVSDRLEWLSRVLGSIDMTDADIRDVAPKIMDVLSQRLQGAYMSISENTPNDPALRTISHLNKQVNEIRRLAQ</sequence>
<dbReference type="Gene3D" id="1.10.220.100">
    <property type="entry name" value="conserved c-terminal region of ge- 1"/>
    <property type="match status" value="1"/>
</dbReference>
<feature type="compositionally biased region" description="Polar residues" evidence="6">
    <location>
        <begin position="55"/>
        <end position="74"/>
    </location>
</feature>
<feature type="domain" description="EDC4-like protein pdc1 beta-propeller" evidence="7">
    <location>
        <begin position="576"/>
        <end position="792"/>
    </location>
</feature>
<feature type="compositionally biased region" description="Low complexity" evidence="6">
    <location>
        <begin position="13"/>
        <end position="40"/>
    </location>
</feature>
<dbReference type="RefSeq" id="XP_047758010.1">
    <property type="nucleotide sequence ID" value="XM_047901794.1"/>
</dbReference>
<evidence type="ECO:0000256" key="5">
    <source>
        <dbReference type="ARBA" id="ARBA00022737"/>
    </source>
</evidence>
<feature type="compositionally biased region" description="Basic and acidic residues" evidence="6">
    <location>
        <begin position="274"/>
        <end position="290"/>
    </location>
</feature>
<evidence type="ECO:0000256" key="3">
    <source>
        <dbReference type="ARBA" id="ARBA00022490"/>
    </source>
</evidence>
<dbReference type="InterPro" id="IPR015943">
    <property type="entry name" value="WD40/YVTN_repeat-like_dom_sf"/>
</dbReference>
<dbReference type="SUPFAM" id="SSF50978">
    <property type="entry name" value="WD40 repeat-like"/>
    <property type="match status" value="1"/>
</dbReference>
<feature type="compositionally biased region" description="Polar residues" evidence="6">
    <location>
        <begin position="116"/>
        <end position="138"/>
    </location>
</feature>
<feature type="compositionally biased region" description="Polar residues" evidence="6">
    <location>
        <begin position="151"/>
        <end position="163"/>
    </location>
</feature>